<comment type="caution">
    <text evidence="11">The sequence shown here is derived from an EMBL/GenBank/DDBJ whole genome shotgun (WGS) entry which is preliminary data.</text>
</comment>
<keyword evidence="11" id="KW-0282">Flagellum</keyword>
<proteinExistence type="inferred from homology"/>
<keyword evidence="9 10" id="KW-0472">Membrane</keyword>
<dbReference type="InterPro" id="IPR005503">
    <property type="entry name" value="FliL"/>
</dbReference>
<comment type="function">
    <text evidence="1 10">Controls the rotational direction of flagella during chemotaxis.</text>
</comment>
<accession>A0ABW7IA68</accession>
<reference evidence="11 12" key="1">
    <citation type="submission" date="2024-10" db="EMBL/GenBank/DDBJ databases">
        <authorList>
            <person name="Yang X.-N."/>
        </authorList>
    </citation>
    <scope>NUCLEOTIDE SEQUENCE [LARGE SCALE GENOMIC DNA]</scope>
    <source>
        <strain evidence="11 12">CAU 1059</strain>
    </source>
</reference>
<evidence type="ECO:0000256" key="2">
    <source>
        <dbReference type="ARBA" id="ARBA00004162"/>
    </source>
</evidence>
<keyword evidence="7 10" id="KW-0283">Flagellar rotation</keyword>
<protein>
    <recommendedName>
        <fullName evidence="10">Flagellar protein FliL</fullName>
    </recommendedName>
</protein>
<dbReference type="PANTHER" id="PTHR35091:SF2">
    <property type="entry name" value="FLAGELLAR PROTEIN FLIL"/>
    <property type="match status" value="1"/>
</dbReference>
<dbReference type="Pfam" id="PF03748">
    <property type="entry name" value="FliL"/>
    <property type="match status" value="1"/>
</dbReference>
<name>A0ABW7IA68_9RHOB</name>
<keyword evidence="4" id="KW-1003">Cell membrane</keyword>
<keyword evidence="10" id="KW-0997">Cell inner membrane</keyword>
<dbReference type="PANTHER" id="PTHR35091">
    <property type="entry name" value="FLAGELLAR PROTEIN FLIL"/>
    <property type="match status" value="1"/>
</dbReference>
<evidence type="ECO:0000256" key="7">
    <source>
        <dbReference type="ARBA" id="ARBA00022779"/>
    </source>
</evidence>
<keyword evidence="8 10" id="KW-1133">Transmembrane helix</keyword>
<evidence type="ECO:0000256" key="10">
    <source>
        <dbReference type="RuleBase" id="RU364125"/>
    </source>
</evidence>
<keyword evidence="11" id="KW-0969">Cilium</keyword>
<evidence type="ECO:0000256" key="8">
    <source>
        <dbReference type="ARBA" id="ARBA00022989"/>
    </source>
</evidence>
<dbReference type="RefSeq" id="WP_377172556.1">
    <property type="nucleotide sequence ID" value="NZ_JBHTJC010000004.1"/>
</dbReference>
<keyword evidence="6 10" id="KW-0812">Transmembrane</keyword>
<comment type="similarity">
    <text evidence="3 10">Belongs to the FliL family.</text>
</comment>
<evidence type="ECO:0000256" key="4">
    <source>
        <dbReference type="ARBA" id="ARBA00022475"/>
    </source>
</evidence>
<evidence type="ECO:0000256" key="5">
    <source>
        <dbReference type="ARBA" id="ARBA00022500"/>
    </source>
</evidence>
<evidence type="ECO:0000313" key="11">
    <source>
        <dbReference type="EMBL" id="MFH0255074.1"/>
    </source>
</evidence>
<evidence type="ECO:0000313" key="12">
    <source>
        <dbReference type="Proteomes" id="UP001607157"/>
    </source>
</evidence>
<evidence type="ECO:0000256" key="1">
    <source>
        <dbReference type="ARBA" id="ARBA00002254"/>
    </source>
</evidence>
<gene>
    <name evidence="11" type="primary">fliL</name>
    <name evidence="11" type="ORF">ACGRVM_14305</name>
</gene>
<dbReference type="EMBL" id="JBIHMM010000004">
    <property type="protein sequence ID" value="MFH0255074.1"/>
    <property type="molecule type" value="Genomic_DNA"/>
</dbReference>
<dbReference type="Proteomes" id="UP001607157">
    <property type="component" value="Unassembled WGS sequence"/>
</dbReference>
<keyword evidence="11" id="KW-0966">Cell projection</keyword>
<evidence type="ECO:0000256" key="3">
    <source>
        <dbReference type="ARBA" id="ARBA00008281"/>
    </source>
</evidence>
<comment type="subcellular location">
    <subcellularLocation>
        <location evidence="10">Cell inner membrane</location>
    </subcellularLocation>
    <subcellularLocation>
        <location evidence="2">Cell membrane</location>
        <topology evidence="2">Single-pass membrane protein</topology>
    </subcellularLocation>
</comment>
<keyword evidence="5 10" id="KW-0145">Chemotaxis</keyword>
<sequence>MAKTEEEAADAPAKRSKKPLLIGVILALAGAGGGFFAVQSGLLPLGESVHAGHEAAPDAHAPAGALPDVAYVPIDPLVISLGDGASGKHLRFRAQLEVAPAHRADVELLMPRVVDVMNSYLRALELADLTDKTALLRLRAHMLRRAQIVTGEGRIKDLLIMEFVLN</sequence>
<organism evidence="11 12">
    <name type="scientific">Roseovarius aquimarinus</name>
    <dbReference type="NCBI Taxonomy" id="1229156"/>
    <lineage>
        <taxon>Bacteria</taxon>
        <taxon>Pseudomonadati</taxon>
        <taxon>Pseudomonadota</taxon>
        <taxon>Alphaproteobacteria</taxon>
        <taxon>Rhodobacterales</taxon>
        <taxon>Roseobacteraceae</taxon>
        <taxon>Roseovarius</taxon>
    </lineage>
</organism>
<evidence type="ECO:0000256" key="9">
    <source>
        <dbReference type="ARBA" id="ARBA00023136"/>
    </source>
</evidence>
<keyword evidence="12" id="KW-1185">Reference proteome</keyword>
<evidence type="ECO:0000256" key="6">
    <source>
        <dbReference type="ARBA" id="ARBA00022692"/>
    </source>
</evidence>
<feature type="transmembrane region" description="Helical" evidence="10">
    <location>
        <begin position="20"/>
        <end position="38"/>
    </location>
</feature>